<feature type="transmembrane region" description="Helical" evidence="8">
    <location>
        <begin position="112"/>
        <end position="133"/>
    </location>
</feature>
<feature type="transmembrane region" description="Helical" evidence="8">
    <location>
        <begin position="29"/>
        <end position="46"/>
    </location>
</feature>
<keyword evidence="3" id="KW-0813">Transport</keyword>
<evidence type="ECO:0000256" key="3">
    <source>
        <dbReference type="ARBA" id="ARBA00022448"/>
    </source>
</evidence>
<organism evidence="10 11">
    <name type="scientific">Oceanibacterium hippocampi</name>
    <dbReference type="NCBI Taxonomy" id="745714"/>
    <lineage>
        <taxon>Bacteria</taxon>
        <taxon>Pseudomonadati</taxon>
        <taxon>Pseudomonadota</taxon>
        <taxon>Alphaproteobacteria</taxon>
        <taxon>Sneathiellales</taxon>
        <taxon>Sneathiellaceae</taxon>
        <taxon>Oceanibacterium</taxon>
    </lineage>
</organism>
<comment type="similarity">
    <text evidence="2">Belongs to the monovalent cation:proton antiporter 2 (CPA2) transporter (TC 2.A.37) family.</text>
</comment>
<evidence type="ECO:0000256" key="5">
    <source>
        <dbReference type="ARBA" id="ARBA00022989"/>
    </source>
</evidence>
<feature type="compositionally biased region" description="Basic residues" evidence="7">
    <location>
        <begin position="473"/>
        <end position="485"/>
    </location>
</feature>
<evidence type="ECO:0000256" key="6">
    <source>
        <dbReference type="ARBA" id="ARBA00023136"/>
    </source>
</evidence>
<comment type="subcellular location">
    <subcellularLocation>
        <location evidence="1">Membrane</location>
        <topology evidence="1">Multi-pass membrane protein</topology>
    </subcellularLocation>
</comment>
<dbReference type="InterPro" id="IPR006153">
    <property type="entry name" value="Cation/H_exchanger_TM"/>
</dbReference>
<protein>
    <submittedName>
        <fullName evidence="10">Glutathione-regulated potassium-efflux system protein KefC</fullName>
    </submittedName>
</protein>
<dbReference type="OrthoDB" id="9781411at2"/>
<feature type="transmembrane region" description="Helical" evidence="8">
    <location>
        <begin position="145"/>
        <end position="168"/>
    </location>
</feature>
<dbReference type="Gene3D" id="1.20.1530.20">
    <property type="match status" value="1"/>
</dbReference>
<feature type="region of interest" description="Disordered" evidence="7">
    <location>
        <begin position="450"/>
        <end position="546"/>
    </location>
</feature>
<evidence type="ECO:0000256" key="1">
    <source>
        <dbReference type="ARBA" id="ARBA00004141"/>
    </source>
</evidence>
<feature type="transmembrane region" description="Helical" evidence="8">
    <location>
        <begin position="265"/>
        <end position="287"/>
    </location>
</feature>
<sequence>MHFLSEIALIALVALLLGLVMTRMRQPSLVGYILAGVVLGIFMPRISENREVISLLAELGVLMLLFLIGMELSLRSFMRVWRVSVITMVLQVALSLAVMWLLSYALGWPGELAILLGFAIALSSTAVAIKILEDVGELRSDVGQVAVGVLVAQDLAVVPMLLIVSSLGGGGSGIVGSAAMILLAVGLLVALVVLLSRRQSVRLPFGEWLGDHHDLTPMTGLALCFGAAALSGVLGLTPSYGAFLAGLVLGNTRERKGMMEAMMPIQAVLMMVFFLSVGLLVDIPFVIENIGTVLLLLAIVTVVKTVANVCILRLTGEPWPRSFKAGTVLGQIGEFSFVLMAAGATAGIVDDYARRLMVSLIVFSLAVSPLWLLTSRRLEEVRWRRIANFRHLWAQLYGRETQAVVSVSSRAVASTARITLAFRGQTGPAADDDDRDPAADEAVIIDVDAEAGAGRPDVADDGPDAAMPVAKPAPKKRKLVRKRKPAAAEAAVPAPVRKQVKRSKPAPSAQAKKPAAALPAARTTSEPEKKSATPDKPASGEFDADD</sequence>
<dbReference type="PANTHER" id="PTHR42751:SF3">
    <property type="entry name" value="SODIUM_GLUTAMATE SYMPORTER"/>
    <property type="match status" value="1"/>
</dbReference>
<evidence type="ECO:0000256" key="8">
    <source>
        <dbReference type="SAM" id="Phobius"/>
    </source>
</evidence>
<dbReference type="GO" id="GO:0016020">
    <property type="term" value="C:membrane"/>
    <property type="evidence" value="ECO:0007669"/>
    <property type="project" value="UniProtKB-SubCell"/>
</dbReference>
<gene>
    <name evidence="10" type="primary">kefC_1</name>
    <name evidence="10" type="ORF">OCH7691_00949</name>
</gene>
<dbReference type="Proteomes" id="UP000193200">
    <property type="component" value="Unassembled WGS sequence"/>
</dbReference>
<feature type="transmembrane region" description="Helical" evidence="8">
    <location>
        <begin position="355"/>
        <end position="374"/>
    </location>
</feature>
<dbReference type="EMBL" id="FWFR01000001">
    <property type="protein sequence ID" value="SLN28391.1"/>
    <property type="molecule type" value="Genomic_DNA"/>
</dbReference>
<dbReference type="InParanoid" id="A0A1Y5RYA8"/>
<feature type="transmembrane region" description="Helical" evidence="8">
    <location>
        <begin position="293"/>
        <end position="316"/>
    </location>
</feature>
<feature type="transmembrane region" description="Helical" evidence="8">
    <location>
        <begin position="52"/>
        <end position="73"/>
    </location>
</feature>
<evidence type="ECO:0000256" key="7">
    <source>
        <dbReference type="SAM" id="MobiDB-lite"/>
    </source>
</evidence>
<dbReference type="AlphaFoldDB" id="A0A1Y5RYA8"/>
<dbReference type="GO" id="GO:1902600">
    <property type="term" value="P:proton transmembrane transport"/>
    <property type="evidence" value="ECO:0007669"/>
    <property type="project" value="InterPro"/>
</dbReference>
<evidence type="ECO:0000313" key="10">
    <source>
        <dbReference type="EMBL" id="SLN28391.1"/>
    </source>
</evidence>
<feature type="transmembrane region" description="Helical" evidence="8">
    <location>
        <begin position="6"/>
        <end position="22"/>
    </location>
</feature>
<proteinExistence type="inferred from homology"/>
<reference evidence="10 11" key="1">
    <citation type="submission" date="2017-03" db="EMBL/GenBank/DDBJ databases">
        <authorList>
            <person name="Afonso C.L."/>
            <person name="Miller P.J."/>
            <person name="Scott M.A."/>
            <person name="Spackman E."/>
            <person name="Goraichik I."/>
            <person name="Dimitrov K.M."/>
            <person name="Suarez D.L."/>
            <person name="Swayne D.E."/>
        </authorList>
    </citation>
    <scope>NUCLEOTIDE SEQUENCE [LARGE SCALE GENOMIC DNA]</scope>
    <source>
        <strain evidence="10 11">CECT 7691</strain>
    </source>
</reference>
<name>A0A1Y5RYA8_9PROT</name>
<dbReference type="PANTHER" id="PTHR42751">
    <property type="entry name" value="SODIUM/HYDROGEN EXCHANGER FAMILY/TRKA DOMAIN PROTEIN"/>
    <property type="match status" value="1"/>
</dbReference>
<evidence type="ECO:0000256" key="2">
    <source>
        <dbReference type="ARBA" id="ARBA00005551"/>
    </source>
</evidence>
<evidence type="ECO:0000259" key="9">
    <source>
        <dbReference type="Pfam" id="PF00999"/>
    </source>
</evidence>
<dbReference type="GO" id="GO:0015297">
    <property type="term" value="F:antiporter activity"/>
    <property type="evidence" value="ECO:0007669"/>
    <property type="project" value="InterPro"/>
</dbReference>
<feature type="compositionally biased region" description="Low complexity" evidence="7">
    <location>
        <begin position="487"/>
        <end position="497"/>
    </location>
</feature>
<feature type="transmembrane region" description="Helical" evidence="8">
    <location>
        <begin position="328"/>
        <end position="349"/>
    </location>
</feature>
<feature type="domain" description="Cation/H+ exchanger transmembrane" evidence="9">
    <location>
        <begin position="12"/>
        <end position="371"/>
    </location>
</feature>
<evidence type="ECO:0000256" key="4">
    <source>
        <dbReference type="ARBA" id="ARBA00022692"/>
    </source>
</evidence>
<feature type="compositionally biased region" description="Low complexity" evidence="7">
    <location>
        <begin position="505"/>
        <end position="522"/>
    </location>
</feature>
<keyword evidence="5 8" id="KW-1133">Transmembrane helix</keyword>
<feature type="transmembrane region" description="Helical" evidence="8">
    <location>
        <begin position="85"/>
        <end position="106"/>
    </location>
</feature>
<dbReference type="RefSeq" id="WP_085882226.1">
    <property type="nucleotide sequence ID" value="NZ_FWFR01000001.1"/>
</dbReference>
<keyword evidence="4 8" id="KW-0812">Transmembrane</keyword>
<evidence type="ECO:0000313" key="11">
    <source>
        <dbReference type="Proteomes" id="UP000193200"/>
    </source>
</evidence>
<keyword evidence="11" id="KW-1185">Reference proteome</keyword>
<dbReference type="Pfam" id="PF00999">
    <property type="entry name" value="Na_H_Exchanger"/>
    <property type="match status" value="1"/>
</dbReference>
<accession>A0A1Y5RYA8</accession>
<dbReference type="InterPro" id="IPR038770">
    <property type="entry name" value="Na+/solute_symporter_sf"/>
</dbReference>
<keyword evidence="6 8" id="KW-0472">Membrane</keyword>
<feature type="transmembrane region" description="Helical" evidence="8">
    <location>
        <begin position="174"/>
        <end position="195"/>
    </location>
</feature>